<dbReference type="SUPFAM" id="SSF69304">
    <property type="entry name" value="Tricorn protease N-terminal domain"/>
    <property type="match status" value="1"/>
</dbReference>
<protein>
    <submittedName>
        <fullName evidence="1">Uncharacterized protein</fullName>
    </submittedName>
</protein>
<comment type="caution">
    <text evidence="1">The sequence shown here is derived from an EMBL/GenBank/DDBJ whole genome shotgun (WGS) entry which is preliminary data.</text>
</comment>
<organism evidence="1 2">
    <name type="scientific">Bacillus mycoides</name>
    <dbReference type="NCBI Taxonomy" id="1405"/>
    <lineage>
        <taxon>Bacteria</taxon>
        <taxon>Bacillati</taxon>
        <taxon>Bacillota</taxon>
        <taxon>Bacilli</taxon>
        <taxon>Bacillales</taxon>
        <taxon>Bacillaceae</taxon>
        <taxon>Bacillus</taxon>
        <taxon>Bacillus cereus group</taxon>
    </lineage>
</organism>
<evidence type="ECO:0000313" key="1">
    <source>
        <dbReference type="EMBL" id="OSX89866.1"/>
    </source>
</evidence>
<dbReference type="PANTHER" id="PTHR36842">
    <property type="entry name" value="PROTEIN TOLB HOMOLOG"/>
    <property type="match status" value="1"/>
</dbReference>
<sequence length="441" mass="50808">MNERLMVELNDIGLLVDRLDEHLLANKARIDKDDLKYVSTIEEKFRATNVEQLRSRKGRFKCYGWQSNISILKNQKIFPFILCLGILVSCTPNKSNIKQINSTYPELKINYDTFYMASTSNNKMYLPVADDSKERLPNKILSYNLSNKAEETVFHSKMGSDANIQGVHVNEKWLLWNDTNAVGSKTVLYGKNLSNNKQNKIHKTNEIIEPYLYKHYVSWMEINDQKKNAAIILYDLETNTQTQIATVNSYDTASTILHMNEDKLIYTNSNEKQTIISIYNLKSKHTSTYLVPQNNVLAPRIVGDKIVYVSLSIDEKNTNTQIENYFILDINSKQLTPLSIEGVNNKQGETIGSLSATMNYWAFTTDDQKVWVYQFNKEGYKKIKLDIPNVFQLRMSENGDTNIICDNPDTFPEKVHDSIVSVSYAKLKAKFQNEKTESYIK</sequence>
<dbReference type="AlphaFoldDB" id="A0AAP7W4C5"/>
<reference evidence="1 2" key="1">
    <citation type="submission" date="2016-12" db="EMBL/GenBank/DDBJ databases">
        <title>Genome Sequences of Twelve Sporeforming Bacillus Species Isolated from Foods.</title>
        <authorList>
            <person name="De Jong A."/>
            <person name="Holsappel S."/>
            <person name="Kuipers O.P."/>
        </authorList>
    </citation>
    <scope>NUCLEOTIDE SEQUENCE [LARGE SCALE GENOMIC DNA]</scope>
    <source>
        <strain evidence="1 2">S3E15</strain>
    </source>
</reference>
<dbReference type="EMBL" id="MRWU01000024">
    <property type="protein sequence ID" value="OSX89866.1"/>
    <property type="molecule type" value="Genomic_DNA"/>
</dbReference>
<dbReference type="RefSeq" id="WP_002187958.1">
    <property type="nucleotide sequence ID" value="NZ_CP189794.1"/>
</dbReference>
<accession>A0AAP7W4C5</accession>
<evidence type="ECO:0000313" key="2">
    <source>
        <dbReference type="Proteomes" id="UP000194131"/>
    </source>
</evidence>
<proteinExistence type="predicted"/>
<dbReference type="PANTHER" id="PTHR36842:SF1">
    <property type="entry name" value="PROTEIN TOLB"/>
    <property type="match status" value="1"/>
</dbReference>
<gene>
    <name evidence="1" type="ORF">S3E15_02902</name>
</gene>
<name>A0AAP7W4C5_BACMY</name>
<dbReference type="Proteomes" id="UP000194131">
    <property type="component" value="Unassembled WGS sequence"/>
</dbReference>